<feature type="compositionally biased region" description="Basic and acidic residues" evidence="1">
    <location>
        <begin position="138"/>
        <end position="155"/>
    </location>
</feature>
<feature type="compositionally biased region" description="Low complexity" evidence="1">
    <location>
        <begin position="75"/>
        <end position="103"/>
    </location>
</feature>
<dbReference type="InterPro" id="IPR006553">
    <property type="entry name" value="Leu-rich_rpt_Cys-con_subtyp"/>
</dbReference>
<feature type="compositionally biased region" description="Acidic residues" evidence="1">
    <location>
        <begin position="156"/>
        <end position="176"/>
    </location>
</feature>
<feature type="region of interest" description="Disordered" evidence="1">
    <location>
        <begin position="124"/>
        <end position="178"/>
    </location>
</feature>
<feature type="compositionally biased region" description="Low complexity" evidence="1">
    <location>
        <begin position="458"/>
        <end position="481"/>
    </location>
</feature>
<name>A0A9P6MPK1_9FUNG</name>
<dbReference type="EMBL" id="JAAAID010001885">
    <property type="protein sequence ID" value="KAG0008504.1"/>
    <property type="molecule type" value="Genomic_DNA"/>
</dbReference>
<organism evidence="2 3">
    <name type="scientific">Entomortierella chlamydospora</name>
    <dbReference type="NCBI Taxonomy" id="101097"/>
    <lineage>
        <taxon>Eukaryota</taxon>
        <taxon>Fungi</taxon>
        <taxon>Fungi incertae sedis</taxon>
        <taxon>Mucoromycota</taxon>
        <taxon>Mortierellomycotina</taxon>
        <taxon>Mortierellomycetes</taxon>
        <taxon>Mortierellales</taxon>
        <taxon>Mortierellaceae</taxon>
        <taxon>Entomortierella</taxon>
    </lineage>
</organism>
<feature type="compositionally biased region" description="Polar residues" evidence="1">
    <location>
        <begin position="11"/>
        <end position="23"/>
    </location>
</feature>
<dbReference type="GO" id="GO:0019005">
    <property type="term" value="C:SCF ubiquitin ligase complex"/>
    <property type="evidence" value="ECO:0007669"/>
    <property type="project" value="TreeGrafter"/>
</dbReference>
<feature type="compositionally biased region" description="Low complexity" evidence="1">
    <location>
        <begin position="221"/>
        <end position="232"/>
    </location>
</feature>
<dbReference type="InterPro" id="IPR032675">
    <property type="entry name" value="LRR_dom_sf"/>
</dbReference>
<evidence type="ECO:0000313" key="2">
    <source>
        <dbReference type="EMBL" id="KAG0008504.1"/>
    </source>
</evidence>
<accession>A0A9P6MPK1</accession>
<dbReference type="Proteomes" id="UP000703661">
    <property type="component" value="Unassembled WGS sequence"/>
</dbReference>
<feature type="region of interest" description="Disordered" evidence="1">
    <location>
        <begin position="1"/>
        <end position="23"/>
    </location>
</feature>
<proteinExistence type="predicted"/>
<feature type="region of interest" description="Disordered" evidence="1">
    <location>
        <begin position="455"/>
        <end position="481"/>
    </location>
</feature>
<dbReference type="PANTHER" id="PTHR13318">
    <property type="entry name" value="PARTNER OF PAIRED, ISOFORM B-RELATED"/>
    <property type="match status" value="1"/>
</dbReference>
<feature type="region of interest" description="Disordered" evidence="1">
    <location>
        <begin position="48"/>
        <end position="111"/>
    </location>
</feature>
<dbReference type="Gene3D" id="3.80.10.10">
    <property type="entry name" value="Ribonuclease Inhibitor"/>
    <property type="match status" value="1"/>
</dbReference>
<feature type="region of interest" description="Disordered" evidence="1">
    <location>
        <begin position="221"/>
        <end position="281"/>
    </location>
</feature>
<dbReference type="SMART" id="SM00367">
    <property type="entry name" value="LRR_CC"/>
    <property type="match status" value="6"/>
</dbReference>
<gene>
    <name evidence="2" type="ORF">BGZ80_003360</name>
</gene>
<keyword evidence="3" id="KW-1185">Reference proteome</keyword>
<evidence type="ECO:0000313" key="3">
    <source>
        <dbReference type="Proteomes" id="UP000703661"/>
    </source>
</evidence>
<evidence type="ECO:0000256" key="1">
    <source>
        <dbReference type="SAM" id="MobiDB-lite"/>
    </source>
</evidence>
<feature type="compositionally biased region" description="Polar residues" evidence="1">
    <location>
        <begin position="265"/>
        <end position="276"/>
    </location>
</feature>
<dbReference type="GO" id="GO:0031146">
    <property type="term" value="P:SCF-dependent proteasomal ubiquitin-dependent protein catabolic process"/>
    <property type="evidence" value="ECO:0007669"/>
    <property type="project" value="TreeGrafter"/>
</dbReference>
<dbReference type="AlphaFoldDB" id="A0A9P6MPK1"/>
<sequence length="663" mass="72916">MADDNKKVQDPPNTSQNQQTSHNVIPQLWHSPYMAYYVSWMKFLKTISTTGNNNNKKSSKNTTLKKLKKKKKSTSDSSSSSQSRDVGSISSPSSQQNSGGNPNDTVVQDPYGRFEGSHARLIMSGGSTVRGFPSNSRIIEKESNGRGNKDQRQGDDGDVDNDEDEDEDEDDDDDGDMSGLLRLAESQRQNQVQVGWGGNCTSEREVSTHGFTFHAREIFSPTLSSSSSSSSSPTPPPRSNKSSCVDVDDSDDASGKTDKHGLNIKASNNNHTSSICRNEGDGNMITGATAAAATVSTTPSPQHQHQQTMLITPPTTTTPPTITLTTSFTLRPFEYGSLIRVLDFSHLYYIISDKFLTHLLPQTPLLLELVIHSPKQFSDESLICLSKSCSLLRRLELQGCVKISDLGLGFVLDACLNISTLVISHNGAADITDRTLSQLAMATFPLFTKHQYQHQHQHQQQSSQTRGDQGQMPQDLLQQQQRHSSRAQRLRVLGLSCPSYFITEGNPGLMSIAIWCTNLVSLDISNLTPLVTDELLRLVSKTSPEAEIMTGAGIEAAAAAPSSYPSCLKRLNIAHCSLVTNKGLFYLARGCPDLRQLDITGLHLVDDQGILEIAKRCRSFKKLIMDDKFGARIAREILKNFPSWGAEVLRQGMTFERRGSRTF</sequence>
<feature type="compositionally biased region" description="Basic residues" evidence="1">
    <location>
        <begin position="57"/>
        <end position="72"/>
    </location>
</feature>
<protein>
    <submittedName>
        <fullName evidence="2">Uncharacterized protein</fullName>
    </submittedName>
</protein>
<reference evidence="2" key="1">
    <citation type="journal article" date="2020" name="Fungal Divers.">
        <title>Resolving the Mortierellaceae phylogeny through synthesis of multi-gene phylogenetics and phylogenomics.</title>
        <authorList>
            <person name="Vandepol N."/>
            <person name="Liber J."/>
            <person name="Desiro A."/>
            <person name="Na H."/>
            <person name="Kennedy M."/>
            <person name="Barry K."/>
            <person name="Grigoriev I.V."/>
            <person name="Miller A.N."/>
            <person name="O'Donnell K."/>
            <person name="Stajich J.E."/>
            <person name="Bonito G."/>
        </authorList>
    </citation>
    <scope>NUCLEOTIDE SEQUENCE</scope>
    <source>
        <strain evidence="2">NRRL 2769</strain>
    </source>
</reference>
<dbReference type="PANTHER" id="PTHR13318:SF247">
    <property type="entry name" value="GH16156P"/>
    <property type="match status" value="1"/>
</dbReference>
<dbReference type="SUPFAM" id="SSF52047">
    <property type="entry name" value="RNI-like"/>
    <property type="match status" value="1"/>
</dbReference>
<comment type="caution">
    <text evidence="2">The sequence shown here is derived from an EMBL/GenBank/DDBJ whole genome shotgun (WGS) entry which is preliminary data.</text>
</comment>